<evidence type="ECO:0000256" key="9">
    <source>
        <dbReference type="HAMAP-Rule" id="MF_00211"/>
    </source>
</evidence>
<evidence type="ECO:0000256" key="5">
    <source>
        <dbReference type="ARBA" id="ARBA00022822"/>
    </source>
</evidence>
<keyword evidence="5 9" id="KW-0822">Tryptophan biosynthesis</keyword>
<reference evidence="12" key="1">
    <citation type="journal article" date="2014" name="Int. J. Syst. Evol. Microbiol.">
        <title>Complete genome sequence of Corynebacterium casei LMG S-19264T (=DSM 44701T), isolated from a smear-ripened cheese.</title>
        <authorList>
            <consortium name="US DOE Joint Genome Institute (JGI-PGF)"/>
            <person name="Walter F."/>
            <person name="Albersmeier A."/>
            <person name="Kalinowski J."/>
            <person name="Ruckert C."/>
        </authorList>
    </citation>
    <scope>NUCLEOTIDE SEQUENCE</scope>
    <source>
        <strain evidence="12">CGMCC 1.15371</strain>
    </source>
</reference>
<feature type="domain" description="Glycosyl transferase family 3" evidence="10">
    <location>
        <begin position="81"/>
        <end position="333"/>
    </location>
</feature>
<feature type="binding site" evidence="9">
    <location>
        <begin position="98"/>
        <end position="101"/>
    </location>
    <ligand>
        <name>5-phospho-alpha-D-ribose 1-diphosphate</name>
        <dbReference type="ChEBI" id="CHEBI:58017"/>
    </ligand>
</feature>
<feature type="binding site" evidence="9">
    <location>
        <position position="119"/>
    </location>
    <ligand>
        <name>anthranilate</name>
        <dbReference type="ChEBI" id="CHEBI:16567"/>
        <label>1</label>
    </ligand>
</feature>
<sequence>MTTDLHVKSNFKDGLSRLINGEHFNRQEAKGMMDAIMSGAATSSQISAFLSILRFRGETAEELTGFVESMRAHALRLEHDEDVLDTCGTGGDGLSTFNISTAVAILISSLGVKVAKHGNRAVSSKSGSADVLEILGIPVQSTADEAVASLKTKHMCFLFAPLYHASMRFASAPRKELGFRTIFNVLGPLVNPAQSQRQLLGVFDLDHAKKMAESLRALGTQRALVVTGDRGLDELAITGPSWALLVEKDTIQELTLSPEDFGLPLGRLEEIQVKTARESAELIQAIFDGKNRSTPAHIVLLNAGAALFVADRVATIKEGIALAQEAIDSGKALRQLERLKTVEKVERHA</sequence>
<comment type="caution">
    <text evidence="12">The sequence shown here is derived from an EMBL/GenBank/DDBJ whole genome shotgun (WGS) entry which is preliminary data.</text>
</comment>
<dbReference type="GO" id="GO:0000162">
    <property type="term" value="P:L-tryptophan biosynthetic process"/>
    <property type="evidence" value="ECO:0007669"/>
    <property type="project" value="UniProtKB-UniRule"/>
</dbReference>
<gene>
    <name evidence="9 12" type="primary">trpD</name>
    <name evidence="12" type="ORF">GCM10011391_16990</name>
</gene>
<evidence type="ECO:0000256" key="4">
    <source>
        <dbReference type="ARBA" id="ARBA00022679"/>
    </source>
</evidence>
<dbReference type="PANTHER" id="PTHR43285:SF2">
    <property type="entry name" value="ANTHRANILATE PHOSPHORIBOSYLTRANSFERASE"/>
    <property type="match status" value="1"/>
</dbReference>
<feature type="binding site" evidence="9">
    <location>
        <position position="96"/>
    </location>
    <ligand>
        <name>5-phospho-alpha-D-ribose 1-diphosphate</name>
        <dbReference type="ChEBI" id="CHEBI:58017"/>
    </ligand>
</feature>
<feature type="binding site" evidence="9">
    <location>
        <position position="88"/>
    </location>
    <ligand>
        <name>5-phospho-alpha-D-ribose 1-diphosphate</name>
        <dbReference type="ChEBI" id="CHEBI:58017"/>
    </ligand>
</feature>
<dbReference type="GO" id="GO:0000287">
    <property type="term" value="F:magnesium ion binding"/>
    <property type="evidence" value="ECO:0007669"/>
    <property type="project" value="UniProtKB-UniRule"/>
</dbReference>
<comment type="subunit">
    <text evidence="9">Homodimer.</text>
</comment>
<dbReference type="InterPro" id="IPR000312">
    <property type="entry name" value="Glycosyl_Trfase_fam3"/>
</dbReference>
<keyword evidence="4 9" id="KW-0808">Transferase</keyword>
<evidence type="ECO:0000256" key="7">
    <source>
        <dbReference type="ARBA" id="ARBA00052328"/>
    </source>
</evidence>
<dbReference type="GO" id="GO:0005829">
    <property type="term" value="C:cytosol"/>
    <property type="evidence" value="ECO:0007669"/>
    <property type="project" value="TreeGrafter"/>
</dbReference>
<keyword evidence="2 9" id="KW-0028">Amino-acid biosynthesis</keyword>
<dbReference type="InterPro" id="IPR005940">
    <property type="entry name" value="Anthranilate_Pribosyl_Tfrase"/>
</dbReference>
<feature type="binding site" evidence="9">
    <location>
        <begin position="91"/>
        <end position="92"/>
    </location>
    <ligand>
        <name>5-phospho-alpha-D-ribose 1-diphosphate</name>
        <dbReference type="ChEBI" id="CHEBI:58017"/>
    </ligand>
</feature>
<comment type="caution">
    <text evidence="9">Lacks conserved residue(s) required for the propagation of feature annotation.</text>
</comment>
<dbReference type="GO" id="GO:0004048">
    <property type="term" value="F:anthranilate phosphoribosyltransferase activity"/>
    <property type="evidence" value="ECO:0007669"/>
    <property type="project" value="UniProtKB-UniRule"/>
</dbReference>
<feature type="binding site" evidence="9">
    <location>
        <position position="233"/>
    </location>
    <ligand>
        <name>Mg(2+)</name>
        <dbReference type="ChEBI" id="CHEBI:18420"/>
        <label>2</label>
    </ligand>
</feature>
<accession>A0A8J2YGY3</accession>
<dbReference type="HAMAP" id="MF_00211">
    <property type="entry name" value="TrpD"/>
    <property type="match status" value="1"/>
</dbReference>
<feature type="binding site" evidence="9">
    <location>
        <position position="88"/>
    </location>
    <ligand>
        <name>anthranilate</name>
        <dbReference type="ChEBI" id="CHEBI:16567"/>
        <label>1</label>
    </ligand>
</feature>
<organism evidence="12 13">
    <name type="scientific">Pullulanibacillus camelliae</name>
    <dbReference type="NCBI Taxonomy" id="1707096"/>
    <lineage>
        <taxon>Bacteria</taxon>
        <taxon>Bacillati</taxon>
        <taxon>Bacillota</taxon>
        <taxon>Bacilli</taxon>
        <taxon>Bacillales</taxon>
        <taxon>Sporolactobacillaceae</taxon>
        <taxon>Pullulanibacillus</taxon>
    </lineage>
</organism>
<feature type="binding site" evidence="9">
    <location>
        <position position="234"/>
    </location>
    <ligand>
        <name>Mg(2+)</name>
        <dbReference type="ChEBI" id="CHEBI:18420"/>
        <label>1</label>
    </ligand>
</feature>
<dbReference type="Gene3D" id="3.40.1030.10">
    <property type="entry name" value="Nucleoside phosphorylase/phosphoribosyltransferase catalytic domain"/>
    <property type="match status" value="1"/>
</dbReference>
<comment type="cofactor">
    <cofactor evidence="9">
        <name>Mg(2+)</name>
        <dbReference type="ChEBI" id="CHEBI:18420"/>
    </cofactor>
    <text evidence="9">Binds 2 magnesium ions per monomer.</text>
</comment>
<dbReference type="InterPro" id="IPR035902">
    <property type="entry name" value="Nuc_phospho_transferase"/>
</dbReference>
<comment type="function">
    <text evidence="9">Catalyzes the transfer of the phosphoribosyl group of 5-phosphorylribose-1-pyrophosphate (PRPP) to anthranilate to yield N-(5'-phosphoribosyl)-anthranilate (PRA).</text>
</comment>
<evidence type="ECO:0000259" key="11">
    <source>
        <dbReference type="Pfam" id="PF02885"/>
    </source>
</evidence>
<comment type="similarity">
    <text evidence="9">Belongs to the anthranilate phosphoribosyltransferase family.</text>
</comment>
<dbReference type="NCBIfam" id="TIGR01245">
    <property type="entry name" value="trpD"/>
    <property type="match status" value="1"/>
</dbReference>
<comment type="pathway">
    <text evidence="1 9">Amino-acid biosynthesis; L-tryptophan biosynthesis; L-tryptophan from chorismate: step 2/5.</text>
</comment>
<dbReference type="Pfam" id="PF02885">
    <property type="entry name" value="Glycos_trans_3N"/>
    <property type="match status" value="1"/>
</dbReference>
<dbReference type="Gene3D" id="1.20.970.10">
    <property type="entry name" value="Transferase, Pyrimidine Nucleoside Phosphorylase, Chain C"/>
    <property type="match status" value="1"/>
</dbReference>
<dbReference type="Proteomes" id="UP000628775">
    <property type="component" value="Unassembled WGS sequence"/>
</dbReference>
<protein>
    <recommendedName>
        <fullName evidence="9">Anthranilate phosphoribosyltransferase</fullName>
        <ecNumber evidence="9">2.4.2.18</ecNumber>
    </recommendedName>
</protein>
<keyword evidence="3 9" id="KW-0328">Glycosyltransferase</keyword>
<feature type="binding site" evidence="9">
    <location>
        <position position="128"/>
    </location>
    <ligand>
        <name>5-phospho-alpha-D-ribose 1-diphosphate</name>
        <dbReference type="ChEBI" id="CHEBI:58017"/>
    </ligand>
</feature>
<feature type="binding site" evidence="9">
    <location>
        <position position="174"/>
    </location>
    <ligand>
        <name>anthranilate</name>
        <dbReference type="ChEBI" id="CHEBI:16567"/>
        <label>2</label>
    </ligand>
</feature>
<feature type="binding site" evidence="9">
    <location>
        <position position="100"/>
    </location>
    <ligand>
        <name>Mg(2+)</name>
        <dbReference type="ChEBI" id="CHEBI:18420"/>
        <label>1</label>
    </ligand>
</feature>
<evidence type="ECO:0000256" key="1">
    <source>
        <dbReference type="ARBA" id="ARBA00004907"/>
    </source>
</evidence>
<proteinExistence type="inferred from homology"/>
<reference evidence="12" key="2">
    <citation type="submission" date="2020-09" db="EMBL/GenBank/DDBJ databases">
        <authorList>
            <person name="Sun Q."/>
            <person name="Zhou Y."/>
        </authorList>
    </citation>
    <scope>NUCLEOTIDE SEQUENCE</scope>
    <source>
        <strain evidence="12">CGMCC 1.15371</strain>
    </source>
</reference>
<dbReference type="Pfam" id="PF00591">
    <property type="entry name" value="Glycos_transf_3"/>
    <property type="match status" value="1"/>
</dbReference>
<dbReference type="SUPFAM" id="SSF52418">
    <property type="entry name" value="Nucleoside phosphorylase/phosphoribosyltransferase catalytic domain"/>
    <property type="match status" value="1"/>
</dbReference>
<evidence type="ECO:0000313" key="13">
    <source>
        <dbReference type="Proteomes" id="UP000628775"/>
    </source>
</evidence>
<keyword evidence="9" id="KW-0460">Magnesium</keyword>
<dbReference type="InterPro" id="IPR017459">
    <property type="entry name" value="Glycosyl_Trfase_fam3_N_dom"/>
</dbReference>
<feature type="domain" description="Glycosyl transferase family 3 N-terminal" evidence="11">
    <location>
        <begin position="15"/>
        <end position="74"/>
    </location>
</feature>
<evidence type="ECO:0000256" key="8">
    <source>
        <dbReference type="ARBA" id="ARBA00061188"/>
    </source>
</evidence>
<dbReference type="EMBL" id="BMIR01000006">
    <property type="protein sequence ID" value="GGE38795.1"/>
    <property type="molecule type" value="Genomic_DNA"/>
</dbReference>
<comment type="similarity">
    <text evidence="8">In the C-terminal section; belongs to the anthranilate phosphoribosyltransferase family.</text>
</comment>
<dbReference type="AlphaFoldDB" id="A0A8J2YGY3"/>
<dbReference type="FunFam" id="3.40.1030.10:FF:000002">
    <property type="entry name" value="Anthranilate phosphoribosyltransferase"/>
    <property type="match status" value="1"/>
</dbReference>
<keyword evidence="6 9" id="KW-0057">Aromatic amino acid biosynthesis</keyword>
<dbReference type="RefSeq" id="WP_229672444.1">
    <property type="nucleotide sequence ID" value="NZ_BMIR01000006.1"/>
</dbReference>
<evidence type="ECO:0000259" key="10">
    <source>
        <dbReference type="Pfam" id="PF00591"/>
    </source>
</evidence>
<keyword evidence="9" id="KW-0479">Metal-binding</keyword>
<dbReference type="EC" id="2.4.2.18" evidence="9"/>
<name>A0A8J2YGY3_9BACL</name>
<dbReference type="UniPathway" id="UPA00035">
    <property type="reaction ID" value="UER00041"/>
</dbReference>
<evidence type="ECO:0000256" key="2">
    <source>
        <dbReference type="ARBA" id="ARBA00022605"/>
    </source>
</evidence>
<evidence type="ECO:0000256" key="3">
    <source>
        <dbReference type="ARBA" id="ARBA00022676"/>
    </source>
</evidence>
<dbReference type="SUPFAM" id="SSF47648">
    <property type="entry name" value="Nucleoside phosphorylase/phosphoribosyltransferase N-terminal domain"/>
    <property type="match status" value="1"/>
</dbReference>
<keyword evidence="13" id="KW-1185">Reference proteome</keyword>
<evidence type="ECO:0000256" key="6">
    <source>
        <dbReference type="ARBA" id="ARBA00023141"/>
    </source>
</evidence>
<comment type="catalytic activity">
    <reaction evidence="7 9">
        <text>N-(5-phospho-beta-D-ribosyl)anthranilate + diphosphate = 5-phospho-alpha-D-ribose 1-diphosphate + anthranilate</text>
        <dbReference type="Rhea" id="RHEA:11768"/>
        <dbReference type="ChEBI" id="CHEBI:16567"/>
        <dbReference type="ChEBI" id="CHEBI:18277"/>
        <dbReference type="ChEBI" id="CHEBI:33019"/>
        <dbReference type="ChEBI" id="CHEBI:58017"/>
        <dbReference type="EC" id="2.4.2.18"/>
    </reaction>
</comment>
<feature type="binding site" evidence="9">
    <location>
        <position position="234"/>
    </location>
    <ligand>
        <name>Mg(2+)</name>
        <dbReference type="ChEBI" id="CHEBI:18420"/>
        <label>2</label>
    </ligand>
</feature>
<dbReference type="PANTHER" id="PTHR43285">
    <property type="entry name" value="ANTHRANILATE PHOSPHORIBOSYLTRANSFERASE"/>
    <property type="match status" value="1"/>
</dbReference>
<dbReference type="InterPro" id="IPR036320">
    <property type="entry name" value="Glycosyl_Trfase_fam3_N_dom_sf"/>
</dbReference>
<evidence type="ECO:0000313" key="12">
    <source>
        <dbReference type="EMBL" id="GGE38795.1"/>
    </source>
</evidence>
<feature type="binding site" evidence="9">
    <location>
        <begin position="116"/>
        <end position="124"/>
    </location>
    <ligand>
        <name>5-phospho-alpha-D-ribose 1-diphosphate</name>
        <dbReference type="ChEBI" id="CHEBI:58017"/>
    </ligand>
</feature>